<keyword evidence="5" id="KW-0325">Glycoprotein</keyword>
<dbReference type="SUPFAM" id="SSF48371">
    <property type="entry name" value="ARM repeat"/>
    <property type="match status" value="1"/>
</dbReference>
<protein>
    <submittedName>
        <fullName evidence="17">Leukotriene A-4 hydrolase isoform X1</fullName>
    </submittedName>
</protein>
<comment type="similarity">
    <text evidence="3">Belongs to the peptidase M1 family.</text>
</comment>
<feature type="binding site" evidence="13">
    <location>
        <begin position="630"/>
        <end position="632"/>
    </location>
    <ligand>
        <name>a peptide</name>
        <dbReference type="ChEBI" id="CHEBI:60466"/>
    </ligand>
</feature>
<dbReference type="CDD" id="cd09599">
    <property type="entry name" value="M1_LTA4H"/>
    <property type="match status" value="1"/>
</dbReference>
<dbReference type="InterPro" id="IPR038502">
    <property type="entry name" value="M1_LTA-4_hydro/amino_C_sf"/>
</dbReference>
<keyword evidence="7 14" id="KW-0479">Metal-binding</keyword>
<dbReference type="GO" id="GO:0005886">
    <property type="term" value="C:plasma membrane"/>
    <property type="evidence" value="ECO:0007669"/>
    <property type="project" value="UniProtKB-SubCell"/>
</dbReference>
<dbReference type="Pfam" id="PF01433">
    <property type="entry name" value="Peptidase_M1"/>
    <property type="match status" value="1"/>
</dbReference>
<organism evidence="16 17">
    <name type="scientific">Spodoptera frugiperda</name>
    <name type="common">Fall armyworm</name>
    <dbReference type="NCBI Taxonomy" id="7108"/>
    <lineage>
        <taxon>Eukaryota</taxon>
        <taxon>Metazoa</taxon>
        <taxon>Ecdysozoa</taxon>
        <taxon>Arthropoda</taxon>
        <taxon>Hexapoda</taxon>
        <taxon>Insecta</taxon>
        <taxon>Pterygota</taxon>
        <taxon>Neoptera</taxon>
        <taxon>Endopterygota</taxon>
        <taxon>Lepidoptera</taxon>
        <taxon>Glossata</taxon>
        <taxon>Ditrysia</taxon>
        <taxon>Noctuoidea</taxon>
        <taxon>Noctuidae</taxon>
        <taxon>Amphipyrinae</taxon>
        <taxon>Spodoptera</taxon>
    </lineage>
</organism>
<dbReference type="InterPro" id="IPR015211">
    <property type="entry name" value="Peptidase_M1_C"/>
</dbReference>
<dbReference type="InterPro" id="IPR045357">
    <property type="entry name" value="Aminopeptidase_N-like_N"/>
</dbReference>
<keyword evidence="9 14" id="KW-0862">Zinc</keyword>
<dbReference type="GO" id="GO:0008270">
    <property type="term" value="F:zinc ion binding"/>
    <property type="evidence" value="ECO:0007669"/>
    <property type="project" value="InterPro"/>
</dbReference>
<dbReference type="Gene3D" id="3.30.2010.30">
    <property type="match status" value="1"/>
</dbReference>
<evidence type="ECO:0000256" key="3">
    <source>
        <dbReference type="ARBA" id="ARBA00010136"/>
    </source>
</evidence>
<feature type="binding site" evidence="13">
    <location>
        <begin position="207"/>
        <end position="209"/>
    </location>
    <ligand>
        <name>a peptide</name>
        <dbReference type="ChEBI" id="CHEBI:60466"/>
    </ligand>
</feature>
<dbReference type="GO" id="GO:0098552">
    <property type="term" value="C:side of membrane"/>
    <property type="evidence" value="ECO:0007669"/>
    <property type="project" value="UniProtKB-KW"/>
</dbReference>
<dbReference type="GO" id="GO:0043171">
    <property type="term" value="P:peptide catabolic process"/>
    <property type="evidence" value="ECO:0007669"/>
    <property type="project" value="TreeGrafter"/>
</dbReference>
<comment type="subcellular location">
    <subcellularLocation>
        <location evidence="2">Cell membrane</location>
        <topology evidence="2">Lipid-anchor</topology>
        <topology evidence="2">GPI-anchor</topology>
    </subcellularLocation>
    <subcellularLocation>
        <location evidence="1">Cytoplasm</location>
    </subcellularLocation>
</comment>
<dbReference type="SUPFAM" id="SSF55486">
    <property type="entry name" value="Metalloproteases ('zincins'), catalytic domain"/>
    <property type="match status" value="1"/>
</dbReference>
<evidence type="ECO:0000256" key="13">
    <source>
        <dbReference type="PIRSR" id="PIRSR634015-2"/>
    </source>
</evidence>
<evidence type="ECO:0000256" key="6">
    <source>
        <dbReference type="ARBA" id="ARBA00022670"/>
    </source>
</evidence>
<dbReference type="GeneID" id="118266432"/>
<keyword evidence="6" id="KW-0645">Protease</keyword>
<dbReference type="SMART" id="SM01263">
    <property type="entry name" value="Leuk-A4-hydro_C"/>
    <property type="match status" value="1"/>
</dbReference>
<feature type="active site" description="Proton acceptor" evidence="12">
    <location>
        <position position="362"/>
    </location>
</feature>
<keyword evidence="11" id="KW-0449">Lipoprotein</keyword>
<evidence type="ECO:0000259" key="15">
    <source>
        <dbReference type="SMART" id="SM01263"/>
    </source>
</evidence>
<dbReference type="SUPFAM" id="SSF63737">
    <property type="entry name" value="Leukotriene A4 hydrolase N-terminal domain"/>
    <property type="match status" value="1"/>
</dbReference>
<evidence type="ECO:0000256" key="12">
    <source>
        <dbReference type="PIRSR" id="PIRSR634015-1"/>
    </source>
</evidence>
<proteinExistence type="inferred from homology"/>
<keyword evidence="4" id="KW-0963">Cytoplasm</keyword>
<dbReference type="GO" id="GO:0006508">
    <property type="term" value="P:proteolysis"/>
    <property type="evidence" value="ECO:0007669"/>
    <property type="project" value="UniProtKB-KW"/>
</dbReference>
<dbReference type="Pfam" id="PF17900">
    <property type="entry name" value="Peptidase_M1_N"/>
    <property type="match status" value="1"/>
</dbReference>
<dbReference type="InterPro" id="IPR014782">
    <property type="entry name" value="Peptidase_M1_dom"/>
</dbReference>
<comment type="cofactor">
    <cofactor evidence="14">
        <name>Zn(2+)</name>
        <dbReference type="ChEBI" id="CHEBI:29105"/>
    </cofactor>
    <text evidence="14">Binds 1 zinc ion per subunit.</text>
</comment>
<dbReference type="PANTHER" id="PTHR45726:SF3">
    <property type="entry name" value="LEUKOTRIENE A-4 HYDROLASE"/>
    <property type="match status" value="1"/>
</dbReference>
<dbReference type="GO" id="GO:0004301">
    <property type="term" value="F:epoxide hydrolase activity"/>
    <property type="evidence" value="ECO:0007669"/>
    <property type="project" value="TreeGrafter"/>
</dbReference>
<evidence type="ECO:0000313" key="17">
    <source>
        <dbReference type="RefSeq" id="XP_035435782.2"/>
    </source>
</evidence>
<evidence type="ECO:0000256" key="7">
    <source>
        <dbReference type="ARBA" id="ARBA00022723"/>
    </source>
</evidence>
<feature type="domain" description="Peptidase M1 leukotriene A4 hydrolase/aminopeptidase C-terminal" evidence="15">
    <location>
        <begin position="534"/>
        <end position="674"/>
    </location>
</feature>
<dbReference type="InterPro" id="IPR027268">
    <property type="entry name" value="Peptidase_M4/M1_CTD_sf"/>
</dbReference>
<dbReference type="AlphaFoldDB" id="A0A9R0EHW0"/>
<dbReference type="FunFam" id="2.60.40.1730:FF:000004">
    <property type="entry name" value="Leukotriene A(4) hydrolase"/>
    <property type="match status" value="1"/>
</dbReference>
<evidence type="ECO:0000256" key="14">
    <source>
        <dbReference type="PIRSR" id="PIRSR634015-3"/>
    </source>
</evidence>
<evidence type="ECO:0000256" key="2">
    <source>
        <dbReference type="ARBA" id="ARBA00004609"/>
    </source>
</evidence>
<evidence type="ECO:0000256" key="1">
    <source>
        <dbReference type="ARBA" id="ARBA00004496"/>
    </source>
</evidence>
<dbReference type="Gene3D" id="1.25.40.320">
    <property type="entry name" value="Peptidase M1, leukotriene A4 hydrolase/aminopeptidase C-terminal domain"/>
    <property type="match status" value="1"/>
</dbReference>
<dbReference type="PANTHER" id="PTHR45726">
    <property type="entry name" value="LEUKOTRIENE A-4 HYDROLASE"/>
    <property type="match status" value="1"/>
</dbReference>
<evidence type="ECO:0000256" key="8">
    <source>
        <dbReference type="ARBA" id="ARBA00022801"/>
    </source>
</evidence>
<dbReference type="RefSeq" id="XP_035435782.2">
    <property type="nucleotide sequence ID" value="XM_035579889.2"/>
</dbReference>
<dbReference type="Gene3D" id="2.60.40.1730">
    <property type="entry name" value="tricorn interacting facor f3 domain"/>
    <property type="match status" value="1"/>
</dbReference>
<evidence type="ECO:0000256" key="11">
    <source>
        <dbReference type="ARBA" id="ARBA00023288"/>
    </source>
</evidence>
<keyword evidence="16" id="KW-1185">Reference proteome</keyword>
<reference evidence="17" key="1">
    <citation type="submission" date="2025-08" db="UniProtKB">
        <authorList>
            <consortium name="RefSeq"/>
        </authorList>
    </citation>
    <scope>IDENTIFICATION</scope>
    <source>
        <tissue evidence="17">Whole larval tissue</tissue>
    </source>
</reference>
<dbReference type="Proteomes" id="UP000829999">
    <property type="component" value="Chromosome 7"/>
</dbReference>
<dbReference type="FunFam" id="3.30.2010.30:FF:000001">
    <property type="entry name" value="Leukotriene A(4) hydrolase"/>
    <property type="match status" value="1"/>
</dbReference>
<feature type="active site" description="Proton donor" evidence="12">
    <location>
        <position position="455"/>
    </location>
</feature>
<dbReference type="OrthoDB" id="79562at2759"/>
<dbReference type="GO" id="GO:0004177">
    <property type="term" value="F:aminopeptidase activity"/>
    <property type="evidence" value="ECO:0007669"/>
    <property type="project" value="TreeGrafter"/>
</dbReference>
<dbReference type="InterPro" id="IPR042097">
    <property type="entry name" value="Aminopeptidase_N-like_N_sf"/>
</dbReference>
<evidence type="ECO:0000256" key="5">
    <source>
        <dbReference type="ARBA" id="ARBA00022622"/>
    </source>
</evidence>
<feature type="binding site" evidence="14">
    <location>
        <position position="361"/>
    </location>
    <ligand>
        <name>Zn(2+)</name>
        <dbReference type="ChEBI" id="CHEBI:29105"/>
        <note>catalytic</note>
    </ligand>
</feature>
<feature type="binding site" evidence="14">
    <location>
        <position position="365"/>
    </location>
    <ligand>
        <name>Zn(2+)</name>
        <dbReference type="ChEBI" id="CHEBI:29105"/>
        <note>catalytic</note>
    </ligand>
</feature>
<accession>A0A9R0EHW0</accession>
<feature type="binding site" evidence="14">
    <location>
        <position position="384"/>
    </location>
    <ligand>
        <name>Zn(2+)</name>
        <dbReference type="ChEBI" id="CHEBI:29105"/>
        <note>catalytic</note>
    </ligand>
</feature>
<evidence type="ECO:0000256" key="9">
    <source>
        <dbReference type="ARBA" id="ARBA00022833"/>
    </source>
</evidence>
<keyword evidence="5" id="KW-0336">GPI-anchor</keyword>
<gene>
    <name evidence="17" type="primary">LOC118266432</name>
</gene>
<dbReference type="InterPro" id="IPR049980">
    <property type="entry name" value="LTA4H_cat"/>
</dbReference>
<sequence>MSLSAKVVTRVFQLNLRNNVSNIRQRTCSVILQQPRHYSDTIFRPKLFNTKQYFYRNMSTNIAAAERKIRAMGALSPLDPSSFSRPEQAIIRHISLNLNVDFEKHVLHGHAKLDVDVLEDINSLILDASNLKISSIEADDGSKLQYKLGEHIPNMGSKLTILLPKQHIAGEKLKIKITYTTDPQASALQWLDPEQTSGKKHPYLFSQCQPIHARSILPCQDTPAVKFTYDAEVTAPEEFTVLMSALRGEARSNRTTFRQPMPLPSYLVAIAVGVLESRTLGPRSRVWSEKEEIERSAWEFAETEKYLQAAEKLCGPYEWSEYDLLVLPPSFPYGGMENPCLTFVTPTLLAGDRSQADVIVHEIMHSWTGNLVTNRNFEHFWLNEGFTVFLERKVGASLINDSVEAKRSRDFQSLLGLQELSEAINDVLGASNPLTKLVVDLNGVHPDDAFSTVPYEKGSLFLRYLENLVGGPEVFDDFLRAYLTKFRKKSLDTEQFKAFLLEYFKDNQAIKQVDWDSWLHKSGMPPIIPDYDTTMTKAISALLVKIDDSNASLSYEDVANFTPHQMIHMLQQLIDRPALPLERLAALGKEYKVNGNKNTEILYRWLRLCIRSRDDTKLQDVFHFVNSQGRMKYVRPVYRDLYAWEDVRARAIDNFLKNEKYMMHVSAYTLRKDLHLDEKTKNTE</sequence>
<feature type="binding site" evidence="13">
    <location>
        <begin position="332"/>
        <end position="337"/>
    </location>
    <ligand>
        <name>a peptide</name>
        <dbReference type="ChEBI" id="CHEBI:60466"/>
    </ligand>
</feature>
<dbReference type="InterPro" id="IPR016024">
    <property type="entry name" value="ARM-type_fold"/>
</dbReference>
<keyword evidence="5" id="KW-0472">Membrane</keyword>
<name>A0A9R0EHW0_SPOFR</name>
<dbReference type="InterPro" id="IPR034015">
    <property type="entry name" value="M1_LTA4H"/>
</dbReference>
<dbReference type="FunFam" id="1.10.390.10:FF:000003">
    <property type="entry name" value="Leukotriene A(4) hydrolase"/>
    <property type="match status" value="1"/>
</dbReference>
<dbReference type="GO" id="GO:0008237">
    <property type="term" value="F:metallopeptidase activity"/>
    <property type="evidence" value="ECO:0007669"/>
    <property type="project" value="UniProtKB-KW"/>
</dbReference>
<dbReference type="InterPro" id="IPR001930">
    <property type="entry name" value="Peptidase_M1"/>
</dbReference>
<evidence type="ECO:0000313" key="16">
    <source>
        <dbReference type="Proteomes" id="UP000829999"/>
    </source>
</evidence>
<keyword evidence="10" id="KW-0482">Metalloprotease</keyword>
<dbReference type="PRINTS" id="PR00756">
    <property type="entry name" value="ALADIPTASE"/>
</dbReference>
<evidence type="ECO:0000256" key="10">
    <source>
        <dbReference type="ARBA" id="ARBA00023049"/>
    </source>
</evidence>
<dbReference type="Gene3D" id="1.10.390.10">
    <property type="entry name" value="Neutral Protease Domain 2"/>
    <property type="match status" value="1"/>
</dbReference>
<evidence type="ECO:0000256" key="4">
    <source>
        <dbReference type="ARBA" id="ARBA00022490"/>
    </source>
</evidence>
<dbReference type="GO" id="GO:0005829">
    <property type="term" value="C:cytosol"/>
    <property type="evidence" value="ECO:0007669"/>
    <property type="project" value="TreeGrafter"/>
</dbReference>
<keyword evidence="8 17" id="KW-0378">Hydrolase</keyword>
<dbReference type="Pfam" id="PF09127">
    <property type="entry name" value="Leuk-A4-hydro_C"/>
    <property type="match status" value="1"/>
</dbReference>